<dbReference type="RefSeq" id="WP_380745038.1">
    <property type="nucleotide sequence ID" value="NZ_JBHTLI010000001.1"/>
</dbReference>
<keyword evidence="3" id="KW-1185">Reference proteome</keyword>
<organism evidence="2 3">
    <name type="scientific">Salegentibacter chungangensis</name>
    <dbReference type="NCBI Taxonomy" id="1335724"/>
    <lineage>
        <taxon>Bacteria</taxon>
        <taxon>Pseudomonadati</taxon>
        <taxon>Bacteroidota</taxon>
        <taxon>Flavobacteriia</taxon>
        <taxon>Flavobacteriales</taxon>
        <taxon>Flavobacteriaceae</taxon>
        <taxon>Salegentibacter</taxon>
    </lineage>
</organism>
<dbReference type="EMBL" id="JBHTLI010000001">
    <property type="protein sequence ID" value="MFD1095918.1"/>
    <property type="molecule type" value="Genomic_DNA"/>
</dbReference>
<feature type="transmembrane region" description="Helical" evidence="1">
    <location>
        <begin position="128"/>
        <end position="148"/>
    </location>
</feature>
<dbReference type="Proteomes" id="UP001597131">
    <property type="component" value="Unassembled WGS sequence"/>
</dbReference>
<keyword evidence="1" id="KW-0472">Membrane</keyword>
<name>A0ABW3NQ26_9FLAO</name>
<accession>A0ABW3NQ26</accession>
<evidence type="ECO:0008006" key="4">
    <source>
        <dbReference type="Google" id="ProtNLM"/>
    </source>
</evidence>
<feature type="transmembrane region" description="Helical" evidence="1">
    <location>
        <begin position="71"/>
        <end position="90"/>
    </location>
</feature>
<comment type="caution">
    <text evidence="2">The sequence shown here is derived from an EMBL/GenBank/DDBJ whole genome shotgun (WGS) entry which is preliminary data.</text>
</comment>
<proteinExistence type="predicted"/>
<evidence type="ECO:0000313" key="2">
    <source>
        <dbReference type="EMBL" id="MFD1095918.1"/>
    </source>
</evidence>
<feature type="transmembrane region" description="Helical" evidence="1">
    <location>
        <begin position="40"/>
        <end position="65"/>
    </location>
</feature>
<feature type="transmembrane region" description="Helical" evidence="1">
    <location>
        <begin position="160"/>
        <end position="179"/>
    </location>
</feature>
<sequence length="199" mass="23046">MEIEEMKGLWSEMSEELEQQKILTNKLIEEMTQQRIQRKLGGISIPESIGAGICFLAGILILFNFNEFDTWYLRLCGALSLILLIGLPAASLRSIYKMKNVDFINNTYKESLLRFLKAKQHFFTIQRFAVVAAFGFMLISLPVASKLIKGKDLFLEPTAWYWYIPVMGIFLFLFTRWVLNAYKNITTSAEEMFKELDKS</sequence>
<protein>
    <recommendedName>
        <fullName evidence="4">DUF3278 domain-containing protein</fullName>
    </recommendedName>
</protein>
<evidence type="ECO:0000313" key="3">
    <source>
        <dbReference type="Proteomes" id="UP001597131"/>
    </source>
</evidence>
<evidence type="ECO:0000256" key="1">
    <source>
        <dbReference type="SAM" id="Phobius"/>
    </source>
</evidence>
<gene>
    <name evidence="2" type="ORF">ACFQ3Q_09170</name>
</gene>
<reference evidence="3" key="1">
    <citation type="journal article" date="2019" name="Int. J. Syst. Evol. Microbiol.">
        <title>The Global Catalogue of Microorganisms (GCM) 10K type strain sequencing project: providing services to taxonomists for standard genome sequencing and annotation.</title>
        <authorList>
            <consortium name="The Broad Institute Genomics Platform"/>
            <consortium name="The Broad Institute Genome Sequencing Center for Infectious Disease"/>
            <person name="Wu L."/>
            <person name="Ma J."/>
        </authorList>
    </citation>
    <scope>NUCLEOTIDE SEQUENCE [LARGE SCALE GENOMIC DNA]</scope>
    <source>
        <strain evidence="3">CCUG 64793</strain>
    </source>
</reference>
<keyword evidence="1" id="KW-1133">Transmembrane helix</keyword>
<keyword evidence="1" id="KW-0812">Transmembrane</keyword>